<feature type="region of interest" description="Disordered" evidence="1">
    <location>
        <begin position="1193"/>
        <end position="1265"/>
    </location>
</feature>
<dbReference type="OrthoDB" id="10051416at2759"/>
<accession>A0A168M3S5</accession>
<feature type="region of interest" description="Disordered" evidence="1">
    <location>
        <begin position="3357"/>
        <end position="3431"/>
    </location>
</feature>
<feature type="compositionally biased region" description="Polar residues" evidence="1">
    <location>
        <begin position="3398"/>
        <end position="3407"/>
    </location>
</feature>
<gene>
    <name evidence="5" type="ORF">MUCCIDRAFT_79460</name>
</gene>
<dbReference type="GO" id="GO:0006113">
    <property type="term" value="P:fermentation"/>
    <property type="evidence" value="ECO:0007669"/>
    <property type="project" value="InterPro"/>
</dbReference>
<reference evidence="5 6" key="1">
    <citation type="submission" date="2015-06" db="EMBL/GenBank/DDBJ databases">
        <title>Expansion of signal transduction pathways in fungi by whole-genome duplication.</title>
        <authorList>
            <consortium name="DOE Joint Genome Institute"/>
            <person name="Corrochano L.M."/>
            <person name="Kuo A."/>
            <person name="Marcet-Houben M."/>
            <person name="Polaino S."/>
            <person name="Salamov A."/>
            <person name="Villalobos J.M."/>
            <person name="Alvarez M.I."/>
            <person name="Avalos J."/>
            <person name="Benito E.P."/>
            <person name="Benoit I."/>
            <person name="Burger G."/>
            <person name="Camino L.P."/>
            <person name="Canovas D."/>
            <person name="Cerda-Olmedo E."/>
            <person name="Cheng J.-F."/>
            <person name="Dominguez A."/>
            <person name="Elias M."/>
            <person name="Eslava A.P."/>
            <person name="Glaser F."/>
            <person name="Grimwood J."/>
            <person name="Gutierrez G."/>
            <person name="Heitman J."/>
            <person name="Henrissat B."/>
            <person name="Iturriaga E.A."/>
            <person name="Lang B.F."/>
            <person name="Lavin J.L."/>
            <person name="Lee S."/>
            <person name="Li W."/>
            <person name="Lindquist E."/>
            <person name="Lopez-Garcia S."/>
            <person name="Luque E.M."/>
            <person name="Marcos A.T."/>
            <person name="Martin J."/>
            <person name="Mccluskey K."/>
            <person name="Medina H.R."/>
            <person name="Miralles-Duran A."/>
            <person name="Miyazaki A."/>
            <person name="Munoz-Torres E."/>
            <person name="Oguiza J.A."/>
            <person name="Ohm R."/>
            <person name="Olmedo M."/>
            <person name="Orejas M."/>
            <person name="Ortiz-Castellanos L."/>
            <person name="Pisabarro A.G."/>
            <person name="Rodriguez-Romero J."/>
            <person name="Ruiz-Herrera J."/>
            <person name="Ruiz-Vazquez R."/>
            <person name="Sanz C."/>
            <person name="Schackwitz W."/>
            <person name="Schmutz J."/>
            <person name="Shahriari M."/>
            <person name="Shelest E."/>
            <person name="Silva-Franco F."/>
            <person name="Soanes D."/>
            <person name="Syed K."/>
            <person name="Tagua V.G."/>
            <person name="Talbot N.J."/>
            <person name="Thon M."/>
            <person name="De Vries R.P."/>
            <person name="Wiebenga A."/>
            <person name="Yadav J.S."/>
            <person name="Braun E.L."/>
            <person name="Baker S."/>
            <person name="Garre V."/>
            <person name="Horwitz B."/>
            <person name="Torres-Martinez S."/>
            <person name="Idnurm A."/>
            <person name="Herrera-Estrella A."/>
            <person name="Gabaldon T."/>
            <person name="Grigoriev I.V."/>
        </authorList>
    </citation>
    <scope>NUCLEOTIDE SEQUENCE [LARGE SCALE GENOMIC DNA]</scope>
    <source>
        <strain evidence="5 6">CBS 277.49</strain>
    </source>
</reference>
<protein>
    <submittedName>
        <fullName evidence="5">Uncharacterized protein</fullName>
    </submittedName>
</protein>
<keyword evidence="2" id="KW-0472">Membrane</keyword>
<evidence type="ECO:0000256" key="1">
    <source>
        <dbReference type="SAM" id="MobiDB-lite"/>
    </source>
</evidence>
<comment type="caution">
    <text evidence="5">The sequence shown here is derived from an EMBL/GenBank/DDBJ whole genome shotgun (WGS) entry which is preliminary data.</text>
</comment>
<dbReference type="PANTHER" id="PTHR32085">
    <property type="entry name" value="PROTEIN CSF1"/>
    <property type="match status" value="1"/>
</dbReference>
<dbReference type="GO" id="GO:0016020">
    <property type="term" value="C:membrane"/>
    <property type="evidence" value="ECO:0007669"/>
    <property type="project" value="InterPro"/>
</dbReference>
<keyword evidence="6" id="KW-1185">Reference proteome</keyword>
<feature type="compositionally biased region" description="Acidic residues" evidence="1">
    <location>
        <begin position="1161"/>
        <end position="1172"/>
    </location>
</feature>
<feature type="domain" description="Csf1 C-terminal region" evidence="4">
    <location>
        <begin position="2782"/>
        <end position="3344"/>
    </location>
</feature>
<dbReference type="Pfam" id="PF25038">
    <property type="entry name" value="Csf1_C"/>
    <property type="match status" value="1"/>
</dbReference>
<dbReference type="VEuPathDB" id="FungiDB:MUCCIDRAFT_79460"/>
<feature type="region of interest" description="Disordered" evidence="1">
    <location>
        <begin position="1976"/>
        <end position="2000"/>
    </location>
</feature>
<evidence type="ECO:0000259" key="4">
    <source>
        <dbReference type="Pfam" id="PF25038"/>
    </source>
</evidence>
<dbReference type="EMBL" id="AMYB01000003">
    <property type="protein sequence ID" value="OAD04343.1"/>
    <property type="molecule type" value="Genomic_DNA"/>
</dbReference>
<evidence type="ECO:0000256" key="2">
    <source>
        <dbReference type="SAM" id="Phobius"/>
    </source>
</evidence>
<feature type="compositionally biased region" description="Basic and acidic residues" evidence="1">
    <location>
        <begin position="1193"/>
        <end position="1202"/>
    </location>
</feature>
<feature type="region of interest" description="Disordered" evidence="1">
    <location>
        <begin position="1125"/>
        <end position="1172"/>
    </location>
</feature>
<dbReference type="InterPro" id="IPR029636">
    <property type="entry name" value="Csf1"/>
</dbReference>
<dbReference type="InterPro" id="IPR056779">
    <property type="entry name" value="Csf1_C"/>
</dbReference>
<feature type="compositionally biased region" description="Low complexity" evidence="1">
    <location>
        <begin position="1127"/>
        <end position="1138"/>
    </location>
</feature>
<evidence type="ECO:0000313" key="6">
    <source>
        <dbReference type="Proteomes" id="UP000077051"/>
    </source>
</evidence>
<dbReference type="STRING" id="747725.A0A168M3S5"/>
<dbReference type="PANTHER" id="PTHR32085:SF3">
    <property type="entry name" value="PROTEIN CSF1"/>
    <property type="match status" value="1"/>
</dbReference>
<evidence type="ECO:0000259" key="3">
    <source>
        <dbReference type="Pfam" id="PF21678"/>
    </source>
</evidence>
<dbReference type="Proteomes" id="UP000077051">
    <property type="component" value="Unassembled WGS sequence"/>
</dbReference>
<evidence type="ECO:0000313" key="5">
    <source>
        <dbReference type="EMBL" id="OAD04343.1"/>
    </source>
</evidence>
<keyword evidence="2" id="KW-1133">Transmembrane helix</keyword>
<feature type="compositionally biased region" description="Low complexity" evidence="1">
    <location>
        <begin position="3361"/>
        <end position="3377"/>
    </location>
</feature>
<name>A0A168M3S5_MUCCL</name>
<feature type="transmembrane region" description="Helical" evidence="2">
    <location>
        <begin position="22"/>
        <end position="43"/>
    </location>
</feature>
<proteinExistence type="predicted"/>
<organism evidence="5 6">
    <name type="scientific">Mucor lusitanicus CBS 277.49</name>
    <dbReference type="NCBI Taxonomy" id="747725"/>
    <lineage>
        <taxon>Eukaryota</taxon>
        <taxon>Fungi</taxon>
        <taxon>Fungi incertae sedis</taxon>
        <taxon>Mucoromycota</taxon>
        <taxon>Mucoromycotina</taxon>
        <taxon>Mucoromycetes</taxon>
        <taxon>Mucorales</taxon>
        <taxon>Mucorineae</taxon>
        <taxon>Mucoraceae</taxon>
        <taxon>Mucor</taxon>
    </lineage>
</organism>
<feature type="compositionally biased region" description="Low complexity" evidence="1">
    <location>
        <begin position="1239"/>
        <end position="1248"/>
    </location>
</feature>
<dbReference type="InterPro" id="IPR048636">
    <property type="entry name" value="Csf1_N"/>
</dbReference>
<dbReference type="Pfam" id="PF21678">
    <property type="entry name" value="Csf1_N"/>
    <property type="match status" value="1"/>
</dbReference>
<sequence>MFFVEAAATTANNSNLQSISDFWLFVVYCLVVIVVVIFFLFYFNRVLGQVLTFIINQYTWRRYHAYIEVDSIRVSLLGGRILFKNLRYLSTNQSISIVKGHLAIRYWLLNVRKAEDDKHGKASNLPCRVVCSVEGLEWFFYNNAPAYDRMKDMLGLSPMDTSNTATAGTAPNTTNEDEKKLTDVRGALDPESQSPMHVDNSLMERLMPIQFECTTGAVMIGNTEIKSMLVWKVSQASGIYSLSKARSSMDYYKSVMDFILRKVQISLKDNMDYTKVDETAERVIKPLPRITFIAWLLKPFRCLYPFAMTRQYGEMQHMRNIMRDGRSQMGSESDNTTFHEEYARVNNVVECNEMALTYYADYAGPVPETSDAFAGIGIDIGNGGLPPEWGIRISLWDATVHYGAWADRQRSEMQDYFFPNSHRGNTPTPKLVPGQQRVATSFETYIEFMNEGKLRVPTREKSKDWKYHSGSSDLDIGSDGYYSRPYGWFNIKAGEGSFIKVVTPFAVGENGYANVIDVVLKDTDITTSVNYASFIQSNRIEIHINMPTPLQWNGFRHWDFKFTPKKPTIFLLRDHIYLLQDTVKDWTSGPPSDLLHFTPMTYQLQFNLENPTIYLCVNEHNVINNPNSIEDNAFLKLQAHRLAFDVVLPFTEFQPDTTAIKFFVEAEHGSAGLSLQTSHTLSAFMRQDDAHAAVAVNLTIDGSYEFYSTVDILRHIESCNLHLKINGATVKLFGTLIRYLFLLKENYFGAWNNFSTIDEYRRQKRNHQEWLEQKKKQAESKPLADPFEVYLLLELEDGVLLFPENLYECSRYSQFEFQELQLELRNLDVYLDMYLNISPITLSRDSNPNPQSKQGFFRIKNARDPKNYVYIDGLAQCSSLFSGLNVYGHRLFGPLPECSTYLCHWEFDVGRITGEIKPSFLLGLSCFGQSFAYNLIDEDNAVPQEMESKDLPDVSFVKLYVQQVDVCLMSMNSATNIALKDGILLEFDNLINAKYSQRITIKIPAILTRCLANPDQARGDGSDSALDGNEYSWVEIAKVDLGLNVTIFRHTAVWKKARSEQQNFIRTQDYPTRRCVRLYEEADAASQTSRSSMRSTNEHHVGILYAPPFRPFMFGRVEDKSVLHDNSSYSSGAPSPESVGFAGYSSNGSIHAPSDRLMQSESDESDEEDRSDFEFDADLYDSYSIRSGLSAKDNESFHTAKDSDDEEENEKEDAFSMADQYSMQSRDYLSDMTSDDDSYTSSSNQTDSASRHHAKRKPEKDLKAAIPPSIPYSDYLRRFKVLRPNAEFNHGGFFHPYMPPSQPHFVPEKGHDESYRPLYDEATTGDGNAQDYFAAHEAGHRKHADSNLDNADAYGKGNEVIATTVIEATRPVTVLVTPILVKLVQELAEEIIKDDWDLETMLDALQMEYIEQLTRYLTDQYICTRFAVILPQTYLHFIQNVTVPDDLPSYKHGESFVKTQYNPQDTLLCSADIFLNDFKMIGSVKFEDYAFDEKKKKVAESNMVLQESRVHIDVGDMGSTVQYVSKQHERQSIAFGIPYDSLRNKKLYTNMDDDQEALVDELVMLDLAVKGFSFKWLGARTPNYAELTVHSVDTIIITESVEILVGAVYSWLVFVDDLKGILESFQDQRTRQVQVFINEIANYSITQGVVGDPVFLTTPTTMLRLGSRNFRNDCGWKLLARMRHCLRSMPSSKREELQYRLTSGGALQGIDSEAMYANVVHTFSHWRSWEVGYSDITHCRLFTQPFHQNPPVSQDGERAAAKNMTDEVVRFLVSSCNFAKVRLGQFVFTIYEEETSESSREENSISVGPFEFLLECLFKASPISHAAPHTSKSLTVPEGYLDIITKISLGEISISTNPIILAFARHMLLVQKVFTAKLLNLSHANNSSSHINHSDFAANVATSSTLPDTVVVAESSDFDFDALLSKVDVVAQALVNLDKIQVIAHAHELRMDTLITGVQGSALFSNPKLAPLQLFSHNERDSDTGSGKKSSNRGRRNAHAEPRLVLEAAGGIHLIDIKFREELQHTATAASGPSNNVLLGILLEQANVNANISQVPKVSKKHSKSDITKDVLNVFSNIHKFHVHVPQSLLRLYGFVESWQTEQGRRYHFMFQNLVREWEEQRGVQSASNTPSAATAALEDAPALAPAAAAAVAKKMDIKLQFLLNEFAVQADLLPSLSFEYSILDFFIMVNETHHKSAPVQHMYAFQLSKQVVHLITKDKHSNNSSTFSIPGIRSTGSIKNEVVKGVSQLKLRSMISIDLISMSLDASLIDSLLTAQSLVGNEVSELVEVLSYSKNKNTAATAAAAATDVPDVAPSSTDASRVFKYSIDIALDGLQVSASSPSALGMFRSNLLEASISNDEVPDATHADQLSWKLQARNFSLSLDHNTVEDIDQALMNNKDDAVYQRNCLAYILVDFSVQNCLPTCTTANCQKGTHAHACDNSNPTGAIFIDFSRIQTVMQPIALGKLAEMYIYYDAELGKKKMMKKAEIDQLSANTKRIVQSISNKNEWPKALLQEEPQSLLENKTICLHVRRLGVAIPLNSQSDLPSSPASTSATAAPETTRGVSALLLSVVSIEFMTKNIEKGALQLDNLVVQFVKRFDQNKAEHFIAENHPRMNQVSLPSISCHVSATKVKPLQTVMVDAHVKGFEVDVDGTIADYINTLSIIYVKSKDRVDAFTTKANFNLSAATPEPTSPHTSEVVHLNLECKFECDSGTIRMYPKRHSNDAHRSKKKLKTLRIRTGFDPKSAAEGNMATVELPGLSAWLLYQTPLGAHAKVIDAPKRFHADILIRESVNTLHPALVQFLREVTAGLKLGIQQSSERKADRPATSEHESNLNASLFLRLSRTQLDLSCQPTSKVVCSLGWEQSEFMMNAFSKDTTSRTISCVGSVREITAMVKHHFSPEACLNARIDRILFNVMLTSQRKGGDLKDDISVIVELPHILGDLNMRHLQDLLILNACWFAQPPDTHHTMDLKAPEKPVSTSDAALAPPPPAPFSKHIAVCVQSMQFSVDLGQNIGKITLMPNALSFQLHDVPHETKGLSLSLDEIKVISEGRLSGKAEFNRAVVQGRVDQSLENGLVKQKSSICVRSDGFNAAFEYEYQNILDAIQQSLELNVDLQRTSDVYDLQVSINLDALIARLSVKTVPVIITMVQRFNELLKKKKAEAGIRSDEYEAENAKTIAMAVAPRKEHKQKKVYENASVHSQVNLSMKAVEIVIYPSQFQDSDNVDIRAKQFKVDLEELPRNQDGVHRKLVITLTSAALAKNVPGKELMVRYSAPLPPPGSKLKNLGGTKIFGIPGTEISMESTQLDRQIAHEFGANFAGRISVSLNIGLIKYLQEMINMFNMQLDRALEKDKAHLTPEPSTPLSVSSSSNNFEDVDDPINSRRKLSSVSSASHTLLTPTVPAQTEEAPELPKQQKDEESSNEPAEKYTYTSVNSVSFQPQLQVMGDATPPVEWLGLKRERIPGLVHENITLHLDQVVKVIWGVLESQAD</sequence>
<feature type="domain" description="Csf1 N-terminal" evidence="3">
    <location>
        <begin position="36"/>
        <end position="769"/>
    </location>
</feature>
<keyword evidence="2" id="KW-0812">Transmembrane</keyword>